<dbReference type="GO" id="GO:0005634">
    <property type="term" value="C:nucleus"/>
    <property type="evidence" value="ECO:0007669"/>
    <property type="project" value="TreeGrafter"/>
</dbReference>
<dbReference type="PANTHER" id="PTHR10237">
    <property type="entry name" value="DEFORMED EPIDERMAL AUTOREGULATORY FACTOR 1 HOMOLOG SUPPRESSIN"/>
    <property type="match status" value="1"/>
</dbReference>
<keyword evidence="1" id="KW-0479">Metal-binding</keyword>
<dbReference type="OrthoDB" id="3070231at2759"/>
<dbReference type="GO" id="GO:0000981">
    <property type="term" value="F:DNA-binding transcription factor activity, RNA polymerase II-specific"/>
    <property type="evidence" value="ECO:0007669"/>
    <property type="project" value="TreeGrafter"/>
</dbReference>
<evidence type="ECO:0000259" key="6">
    <source>
        <dbReference type="PROSITE" id="PS50865"/>
    </source>
</evidence>
<dbReference type="InterPro" id="IPR002893">
    <property type="entry name" value="Znf_MYND"/>
</dbReference>
<evidence type="ECO:0000256" key="4">
    <source>
        <dbReference type="PROSITE-ProRule" id="PRU00134"/>
    </source>
</evidence>
<organism evidence="7 8">
    <name type="scientific">Mycena sanguinolenta</name>
    <dbReference type="NCBI Taxonomy" id="230812"/>
    <lineage>
        <taxon>Eukaryota</taxon>
        <taxon>Fungi</taxon>
        <taxon>Dikarya</taxon>
        <taxon>Basidiomycota</taxon>
        <taxon>Agaricomycotina</taxon>
        <taxon>Agaricomycetes</taxon>
        <taxon>Agaricomycetidae</taxon>
        <taxon>Agaricales</taxon>
        <taxon>Marasmiineae</taxon>
        <taxon>Mycenaceae</taxon>
        <taxon>Mycena</taxon>
    </lineage>
</organism>
<comment type="caution">
    <text evidence="7">The sequence shown here is derived from an EMBL/GenBank/DDBJ whole genome shotgun (WGS) entry which is preliminary data.</text>
</comment>
<dbReference type="InterPro" id="IPR024119">
    <property type="entry name" value="TF_DEAF-1"/>
</dbReference>
<keyword evidence="2 4" id="KW-0863">Zinc-finger</keyword>
<dbReference type="AlphaFoldDB" id="A0A8H7CV82"/>
<evidence type="ECO:0000313" key="7">
    <source>
        <dbReference type="EMBL" id="KAF7349482.1"/>
    </source>
</evidence>
<protein>
    <submittedName>
        <fullName evidence="7">MYND finger domain containing protein</fullName>
    </submittedName>
</protein>
<evidence type="ECO:0000256" key="2">
    <source>
        <dbReference type="ARBA" id="ARBA00022771"/>
    </source>
</evidence>
<dbReference type="SUPFAM" id="SSF144232">
    <property type="entry name" value="HIT/MYND zinc finger-like"/>
    <property type="match status" value="1"/>
</dbReference>
<reference evidence="7" key="1">
    <citation type="submission" date="2020-05" db="EMBL/GenBank/DDBJ databases">
        <title>Mycena genomes resolve the evolution of fungal bioluminescence.</title>
        <authorList>
            <person name="Tsai I.J."/>
        </authorList>
    </citation>
    <scope>NUCLEOTIDE SEQUENCE</scope>
    <source>
        <strain evidence="7">160909Yilan</strain>
    </source>
</reference>
<dbReference type="Gene3D" id="6.10.140.2220">
    <property type="match status" value="1"/>
</dbReference>
<sequence>MPPPINALTSTDDEYPASVRPKPAEHTNSCSACLKTEKDIGRPMRICSNCHSVFYCSKECQSQNWPAHKPMCGQEGLPKILPKLIKNLFANPILVIQLQACFVLAFELLQRSRCDEMLVARVDVAIEPADIDDFTNIFLKEGPPRRRKNVQGMLQLNAFTPARDPKGSSGAPTRRAVWRSQRAAADAAGFREDPVAIIDFAHAGSQFAIIIPSRIPASAKRVVTRIASVSETNEKTPPVTIENCLQFINITIRNERLLRTKMGSSDIRAIRDAATNPNTLAAIMLHAKIAREYIYESVYQTFLERRKRATGVTPSLPPMNWYLMERP</sequence>
<evidence type="ECO:0000256" key="1">
    <source>
        <dbReference type="ARBA" id="ARBA00022723"/>
    </source>
</evidence>
<evidence type="ECO:0000256" key="5">
    <source>
        <dbReference type="SAM" id="MobiDB-lite"/>
    </source>
</evidence>
<proteinExistence type="predicted"/>
<dbReference type="Proteomes" id="UP000623467">
    <property type="component" value="Unassembled WGS sequence"/>
</dbReference>
<evidence type="ECO:0000256" key="3">
    <source>
        <dbReference type="ARBA" id="ARBA00022833"/>
    </source>
</evidence>
<feature type="domain" description="MYND-type" evidence="6">
    <location>
        <begin position="30"/>
        <end position="72"/>
    </location>
</feature>
<evidence type="ECO:0000313" key="8">
    <source>
        <dbReference type="Proteomes" id="UP000623467"/>
    </source>
</evidence>
<gene>
    <name evidence="7" type="ORF">MSAN_01738500</name>
</gene>
<feature type="region of interest" description="Disordered" evidence="5">
    <location>
        <begin position="1"/>
        <end position="26"/>
    </location>
</feature>
<dbReference type="PROSITE" id="PS50865">
    <property type="entry name" value="ZF_MYND_2"/>
    <property type="match status" value="1"/>
</dbReference>
<accession>A0A8H7CV82</accession>
<keyword evidence="3" id="KW-0862">Zinc</keyword>
<dbReference type="Pfam" id="PF26632">
    <property type="entry name" value="DUF8205"/>
    <property type="match status" value="1"/>
</dbReference>
<name>A0A8H7CV82_9AGAR</name>
<dbReference type="InterPro" id="IPR058518">
    <property type="entry name" value="DUF8205"/>
</dbReference>
<dbReference type="EMBL" id="JACAZH010000016">
    <property type="protein sequence ID" value="KAF7349482.1"/>
    <property type="molecule type" value="Genomic_DNA"/>
</dbReference>
<dbReference type="GO" id="GO:0008270">
    <property type="term" value="F:zinc ion binding"/>
    <property type="evidence" value="ECO:0007669"/>
    <property type="project" value="UniProtKB-KW"/>
</dbReference>
<dbReference type="Pfam" id="PF01753">
    <property type="entry name" value="zf-MYND"/>
    <property type="match status" value="1"/>
</dbReference>
<dbReference type="PANTHER" id="PTHR10237:SF14">
    <property type="entry name" value="MYND-TYPE DOMAIN-CONTAINING PROTEIN"/>
    <property type="match status" value="1"/>
</dbReference>
<keyword evidence="8" id="KW-1185">Reference proteome</keyword>